<dbReference type="PROSITE" id="PS50859">
    <property type="entry name" value="LONGIN"/>
    <property type="match status" value="1"/>
</dbReference>
<dbReference type="FunFam" id="3.30.450.50:FF:000014">
    <property type="entry name" value="vesicle-associated membrane protein 727"/>
    <property type="match status" value="1"/>
</dbReference>
<comment type="subcellular location">
    <subcellularLocation>
        <location evidence="8">Endomembrane system</location>
        <topology evidence="8">Single-pass type IV membrane protein</topology>
    </subcellularLocation>
</comment>
<evidence type="ECO:0000313" key="14">
    <source>
        <dbReference type="Proteomes" id="UP000650467"/>
    </source>
</evidence>
<evidence type="ECO:0000256" key="10">
    <source>
        <dbReference type="SAM" id="Phobius"/>
    </source>
</evidence>
<dbReference type="GO" id="GO:0015031">
    <property type="term" value="P:protein transport"/>
    <property type="evidence" value="ECO:0007669"/>
    <property type="project" value="UniProtKB-KW"/>
</dbReference>
<keyword evidence="14" id="KW-1185">Reference proteome</keyword>
<evidence type="ECO:0000256" key="4">
    <source>
        <dbReference type="ARBA" id="ARBA00022927"/>
    </source>
</evidence>
<dbReference type="SMART" id="SM01270">
    <property type="entry name" value="Longin"/>
    <property type="match status" value="1"/>
</dbReference>
<comment type="caution">
    <text evidence="13">The sequence shown here is derived from an EMBL/GenBank/DDBJ whole genome shotgun (WGS) entry which is preliminary data.</text>
</comment>
<dbReference type="GO" id="GO:0016192">
    <property type="term" value="P:vesicle-mediated transport"/>
    <property type="evidence" value="ECO:0007669"/>
    <property type="project" value="InterPro"/>
</dbReference>
<comment type="similarity">
    <text evidence="1">Belongs to the synaptobrevin family.</text>
</comment>
<dbReference type="PRINTS" id="PR00219">
    <property type="entry name" value="SYNAPTOBREVN"/>
</dbReference>
<evidence type="ECO:0000256" key="7">
    <source>
        <dbReference type="ARBA" id="ARBA00037493"/>
    </source>
</evidence>
<reference evidence="13" key="1">
    <citation type="journal article" date="2020" name="bioRxiv">
        <title>Comparative genomics of Chlamydomonas.</title>
        <authorList>
            <person name="Craig R.J."/>
            <person name="Hasan A.R."/>
            <person name="Ness R.W."/>
            <person name="Keightley P.D."/>
        </authorList>
    </citation>
    <scope>NUCLEOTIDE SEQUENCE</scope>
    <source>
        <strain evidence="13">SAG 7.73</strain>
    </source>
</reference>
<feature type="domain" description="V-SNARE coiled-coil homology" evidence="12">
    <location>
        <begin position="127"/>
        <end position="187"/>
    </location>
</feature>
<dbReference type="GO" id="GO:0016020">
    <property type="term" value="C:membrane"/>
    <property type="evidence" value="ECO:0007669"/>
    <property type="project" value="InterPro"/>
</dbReference>
<evidence type="ECO:0000313" key="13">
    <source>
        <dbReference type="EMBL" id="KAG2425092.1"/>
    </source>
</evidence>
<keyword evidence="6 10" id="KW-0472">Membrane</keyword>
<dbReference type="PANTHER" id="PTHR21136">
    <property type="entry name" value="SNARE PROTEINS"/>
    <property type="match status" value="1"/>
</dbReference>
<name>A0A835SD53_CHLIN</name>
<dbReference type="InterPro" id="IPR042855">
    <property type="entry name" value="V_SNARE_CC"/>
</dbReference>
<dbReference type="Proteomes" id="UP000650467">
    <property type="component" value="Unassembled WGS sequence"/>
</dbReference>
<dbReference type="FunFam" id="1.20.5.110:FF:000004">
    <property type="entry name" value="Vesicle-associated membrane protein 7"/>
    <property type="match status" value="1"/>
</dbReference>
<evidence type="ECO:0000256" key="1">
    <source>
        <dbReference type="ARBA" id="ARBA00008025"/>
    </source>
</evidence>
<keyword evidence="5 10" id="KW-1133">Transmembrane helix</keyword>
<dbReference type="InterPro" id="IPR001388">
    <property type="entry name" value="Synaptobrevin-like"/>
</dbReference>
<keyword evidence="3 10" id="KW-0812">Transmembrane</keyword>
<evidence type="ECO:0000256" key="6">
    <source>
        <dbReference type="ARBA" id="ARBA00023136"/>
    </source>
</evidence>
<dbReference type="Pfam" id="PF13774">
    <property type="entry name" value="Longin"/>
    <property type="match status" value="1"/>
</dbReference>
<dbReference type="SUPFAM" id="SSF58038">
    <property type="entry name" value="SNARE fusion complex"/>
    <property type="match status" value="1"/>
</dbReference>
<keyword evidence="9" id="KW-0175">Coiled coil</keyword>
<evidence type="ECO:0000256" key="8">
    <source>
        <dbReference type="ARBA" id="ARBA00046280"/>
    </source>
</evidence>
<dbReference type="PANTHER" id="PTHR21136:SF168">
    <property type="entry name" value="VESICLE-ASSOCIATED MEMBRANE PROTEIN 9"/>
    <property type="match status" value="1"/>
</dbReference>
<evidence type="ECO:0000259" key="12">
    <source>
        <dbReference type="PROSITE" id="PS50892"/>
    </source>
</evidence>
<sequence>MPLIYASVSQGSVTLAEYAGFQGNFAAVAREYLDKVTKLEGKSRYEVDGHTFNFLHHGGYTYLVVASVDSGVALPSAFLDKMEAEFKAKAGANLQLGAAAGSLNATFGKQLKQLMENATQHPEEYSKVASVQKKVDEAKAIMVENIEVVLKRGEQLERIQEKTEDLMVEADRFRDGAVRVKRKLWWQNLKMKLVMALAVILLAVVIFLLVCFSGGNCLK</sequence>
<evidence type="ECO:0000256" key="9">
    <source>
        <dbReference type="PROSITE-ProRule" id="PRU00290"/>
    </source>
</evidence>
<evidence type="ECO:0000256" key="2">
    <source>
        <dbReference type="ARBA" id="ARBA00022448"/>
    </source>
</evidence>
<dbReference type="GO" id="GO:0012505">
    <property type="term" value="C:endomembrane system"/>
    <property type="evidence" value="ECO:0007669"/>
    <property type="project" value="UniProtKB-SubCell"/>
</dbReference>
<dbReference type="CDD" id="cd14824">
    <property type="entry name" value="Longin"/>
    <property type="match status" value="1"/>
</dbReference>
<proteinExistence type="inferred from homology"/>
<dbReference type="AlphaFoldDB" id="A0A835SD53"/>
<keyword evidence="2" id="KW-0813">Transport</keyword>
<dbReference type="EMBL" id="JAEHOC010000059">
    <property type="protein sequence ID" value="KAG2425092.1"/>
    <property type="molecule type" value="Genomic_DNA"/>
</dbReference>
<evidence type="ECO:0000259" key="11">
    <source>
        <dbReference type="PROSITE" id="PS50859"/>
    </source>
</evidence>
<gene>
    <name evidence="13" type="ORF">HXX76_014001</name>
</gene>
<dbReference type="Gene3D" id="3.30.450.50">
    <property type="entry name" value="Longin domain"/>
    <property type="match status" value="1"/>
</dbReference>
<dbReference type="OrthoDB" id="190375at2759"/>
<dbReference type="InterPro" id="IPR011012">
    <property type="entry name" value="Longin-like_dom_sf"/>
</dbReference>
<dbReference type="Pfam" id="PF00957">
    <property type="entry name" value="Synaptobrevin"/>
    <property type="match status" value="1"/>
</dbReference>
<dbReference type="InterPro" id="IPR051097">
    <property type="entry name" value="Synaptobrevin-like_transport"/>
</dbReference>
<dbReference type="GO" id="GO:0005737">
    <property type="term" value="C:cytoplasm"/>
    <property type="evidence" value="ECO:0007669"/>
    <property type="project" value="UniProtKB-ARBA"/>
</dbReference>
<comment type="function">
    <text evidence="7">Involved in the targeting and/or fusion of transport vesicles to their target membrane.</text>
</comment>
<dbReference type="SUPFAM" id="SSF64356">
    <property type="entry name" value="SNARE-like"/>
    <property type="match status" value="1"/>
</dbReference>
<accession>A0A835SD53</accession>
<feature type="transmembrane region" description="Helical" evidence="10">
    <location>
        <begin position="193"/>
        <end position="215"/>
    </location>
</feature>
<dbReference type="Gene3D" id="1.20.5.110">
    <property type="match status" value="1"/>
</dbReference>
<keyword evidence="4" id="KW-0653">Protein transport</keyword>
<evidence type="ECO:0000256" key="3">
    <source>
        <dbReference type="ARBA" id="ARBA00022692"/>
    </source>
</evidence>
<evidence type="ECO:0000256" key="5">
    <source>
        <dbReference type="ARBA" id="ARBA00022989"/>
    </source>
</evidence>
<organism evidence="13 14">
    <name type="scientific">Chlamydomonas incerta</name>
    <dbReference type="NCBI Taxonomy" id="51695"/>
    <lineage>
        <taxon>Eukaryota</taxon>
        <taxon>Viridiplantae</taxon>
        <taxon>Chlorophyta</taxon>
        <taxon>core chlorophytes</taxon>
        <taxon>Chlorophyceae</taxon>
        <taxon>CS clade</taxon>
        <taxon>Chlamydomonadales</taxon>
        <taxon>Chlamydomonadaceae</taxon>
        <taxon>Chlamydomonas</taxon>
    </lineage>
</organism>
<dbReference type="PROSITE" id="PS50892">
    <property type="entry name" value="V_SNARE"/>
    <property type="match status" value="1"/>
</dbReference>
<feature type="domain" description="Longin" evidence="11">
    <location>
        <begin position="3"/>
        <end position="111"/>
    </location>
</feature>
<dbReference type="InterPro" id="IPR010908">
    <property type="entry name" value="Longin_dom"/>
</dbReference>
<protein>
    <submittedName>
        <fullName evidence="13">Uncharacterized protein</fullName>
    </submittedName>
</protein>